<dbReference type="PANTHER" id="PTHR32089">
    <property type="entry name" value="METHYL-ACCEPTING CHEMOTAXIS PROTEIN MCPB"/>
    <property type="match status" value="1"/>
</dbReference>
<keyword evidence="3" id="KW-0488">Methylation</keyword>
<name>A0A2S3VJQ0_9PSED</name>
<protein>
    <submittedName>
        <fullName evidence="13">Chemotaxis protein</fullName>
    </submittedName>
</protein>
<sequence length="545" mass="59180">MKQWKVKTHLLLLAGILLGSLTGIGALGLYGMRVTVQGLETVYLDRVIPQQNLNKISELYSVQIVDAIHKARDGIHSGVEAAQQIRRALLEIDPLWRTYLSTQLIDEEVQLISEIAPLMQATETPLQRLQAALNQSEVSSQSLEHFAVHQLYPLIDPLTSLFSQLTDVQLKEARRQFEHSQALYVVNMRLMAVVLALALLFGSLYALLFSARLARYLGAEPHELASISTRIAQGRLGEPVIGHATSTGVMQSVEAMRRSLASMIGKVREASQHIESSTLNLSISSEQGLKQAAEQNGAASSIAAAAEQMSANITHIAENAAQAHDTTQKAEQITACGIATMERSIIEIQQIAQLVTQTSDEIDQLTLHSNAIGKIVGMIHSIAEQTNLLALNAAIEAARAGEQGRGFAVVADEVRELATRTTRSTTEIVVLVSTIQSGMRKANGSMNTGRERVLQGQQLIDSAGASMNDVKTALNASLNAVSQISHALQEQREASEDVARNVENVAQRVEENVAAQQEAVKTIQALKQMSSELEATVRGFTLERE</sequence>
<keyword evidence="4 11" id="KW-0812">Transmembrane</keyword>
<dbReference type="Proteomes" id="UP000237440">
    <property type="component" value="Unassembled WGS sequence"/>
</dbReference>
<comment type="subcellular location">
    <subcellularLocation>
        <location evidence="1">Cell membrane</location>
        <topology evidence="1">Multi-pass membrane protein</topology>
    </subcellularLocation>
</comment>
<gene>
    <name evidence="13" type="ORF">B0D71_23515</name>
</gene>
<dbReference type="GO" id="GO:0005886">
    <property type="term" value="C:plasma membrane"/>
    <property type="evidence" value="ECO:0007669"/>
    <property type="project" value="UniProtKB-SubCell"/>
</dbReference>
<dbReference type="PANTHER" id="PTHR32089:SF119">
    <property type="entry name" value="METHYL-ACCEPTING CHEMOTAXIS PROTEIN CTPL"/>
    <property type="match status" value="1"/>
</dbReference>
<dbReference type="GO" id="GO:0007165">
    <property type="term" value="P:signal transduction"/>
    <property type="evidence" value="ECO:0007669"/>
    <property type="project" value="UniProtKB-KW"/>
</dbReference>
<evidence type="ECO:0000259" key="12">
    <source>
        <dbReference type="PROSITE" id="PS50111"/>
    </source>
</evidence>
<dbReference type="PROSITE" id="PS50111">
    <property type="entry name" value="CHEMOTAXIS_TRANSDUC_2"/>
    <property type="match status" value="1"/>
</dbReference>
<evidence type="ECO:0000256" key="6">
    <source>
        <dbReference type="ARBA" id="ARBA00023136"/>
    </source>
</evidence>
<evidence type="ECO:0000313" key="14">
    <source>
        <dbReference type="Proteomes" id="UP000237440"/>
    </source>
</evidence>
<dbReference type="Pfam" id="PF00015">
    <property type="entry name" value="MCPsignal"/>
    <property type="match status" value="1"/>
</dbReference>
<dbReference type="CDD" id="cd11386">
    <property type="entry name" value="MCP_signal"/>
    <property type="match status" value="1"/>
</dbReference>
<keyword evidence="5 11" id="KW-1133">Transmembrane helix</keyword>
<comment type="caution">
    <text evidence="13">The sequence shown here is derived from an EMBL/GenBank/DDBJ whole genome shotgun (WGS) entry which is preliminary data.</text>
</comment>
<dbReference type="SMART" id="SM00283">
    <property type="entry name" value="MA"/>
    <property type="match status" value="1"/>
</dbReference>
<evidence type="ECO:0000256" key="5">
    <source>
        <dbReference type="ARBA" id="ARBA00022989"/>
    </source>
</evidence>
<dbReference type="GO" id="GO:0006935">
    <property type="term" value="P:chemotaxis"/>
    <property type="evidence" value="ECO:0007669"/>
    <property type="project" value="InterPro"/>
</dbReference>
<proteinExistence type="inferred from homology"/>
<evidence type="ECO:0000256" key="11">
    <source>
        <dbReference type="SAM" id="Phobius"/>
    </source>
</evidence>
<feature type="domain" description="Methyl-accepting transducer" evidence="12">
    <location>
        <begin position="270"/>
        <end position="506"/>
    </location>
</feature>
<dbReference type="AlphaFoldDB" id="A0A2S3VJQ0"/>
<evidence type="ECO:0000256" key="3">
    <source>
        <dbReference type="ARBA" id="ARBA00022481"/>
    </source>
</evidence>
<keyword evidence="6 11" id="KW-0472">Membrane</keyword>
<dbReference type="FunFam" id="1.10.287.950:FF:000001">
    <property type="entry name" value="Methyl-accepting chemotaxis sensory transducer"/>
    <property type="match status" value="1"/>
</dbReference>
<accession>A0A2S3VJQ0</accession>
<dbReference type="Gene3D" id="1.10.287.950">
    <property type="entry name" value="Methyl-accepting chemotaxis protein"/>
    <property type="match status" value="1"/>
</dbReference>
<evidence type="ECO:0000256" key="4">
    <source>
        <dbReference type="ARBA" id="ARBA00022692"/>
    </source>
</evidence>
<evidence type="ECO:0000256" key="2">
    <source>
        <dbReference type="ARBA" id="ARBA00022475"/>
    </source>
</evidence>
<comment type="similarity">
    <text evidence="8">Belongs to the methyl-accepting chemotaxis (MCP) protein family.</text>
</comment>
<evidence type="ECO:0000256" key="1">
    <source>
        <dbReference type="ARBA" id="ARBA00004651"/>
    </source>
</evidence>
<organism evidence="13 14">
    <name type="scientific">Pseudomonas laurylsulfativorans</name>
    <dbReference type="NCBI Taxonomy" id="1943631"/>
    <lineage>
        <taxon>Bacteria</taxon>
        <taxon>Pseudomonadati</taxon>
        <taxon>Pseudomonadota</taxon>
        <taxon>Gammaproteobacteria</taxon>
        <taxon>Pseudomonadales</taxon>
        <taxon>Pseudomonadaceae</taxon>
        <taxon>Pseudomonas</taxon>
    </lineage>
</organism>
<evidence type="ECO:0000256" key="7">
    <source>
        <dbReference type="ARBA" id="ARBA00023224"/>
    </source>
</evidence>
<keyword evidence="14" id="KW-1185">Reference proteome</keyword>
<feature type="transmembrane region" description="Helical" evidence="11">
    <location>
        <begin position="190"/>
        <end position="208"/>
    </location>
</feature>
<keyword evidence="7 9" id="KW-0807">Transducer</keyword>
<dbReference type="EMBL" id="MUJK01000009">
    <property type="protein sequence ID" value="POF40053.1"/>
    <property type="molecule type" value="Genomic_DNA"/>
</dbReference>
<evidence type="ECO:0000313" key="13">
    <source>
        <dbReference type="EMBL" id="POF40053.1"/>
    </source>
</evidence>
<feature type="coiled-coil region" evidence="10">
    <location>
        <begin position="488"/>
        <end position="526"/>
    </location>
</feature>
<evidence type="ECO:0000256" key="10">
    <source>
        <dbReference type="SAM" id="Coils"/>
    </source>
</evidence>
<evidence type="ECO:0000256" key="8">
    <source>
        <dbReference type="ARBA" id="ARBA00029447"/>
    </source>
</evidence>
<dbReference type="SUPFAM" id="SSF58104">
    <property type="entry name" value="Methyl-accepting chemotaxis protein (MCP) signaling domain"/>
    <property type="match status" value="1"/>
</dbReference>
<dbReference type="Pfam" id="PF02203">
    <property type="entry name" value="TarH"/>
    <property type="match status" value="1"/>
</dbReference>
<reference evidence="14" key="1">
    <citation type="submission" date="2017-02" db="EMBL/GenBank/DDBJ databases">
        <authorList>
            <person name="Furmanczyk E.M."/>
        </authorList>
    </citation>
    <scope>NUCLEOTIDE SEQUENCE [LARGE SCALE GENOMIC DNA]</scope>
    <source>
        <strain evidence="14">AP3_22</strain>
    </source>
</reference>
<dbReference type="OrthoDB" id="2489132at2"/>
<keyword evidence="10" id="KW-0175">Coiled coil</keyword>
<dbReference type="InterPro" id="IPR004089">
    <property type="entry name" value="MCPsignal_dom"/>
</dbReference>
<dbReference type="InterPro" id="IPR003122">
    <property type="entry name" value="Tar_rcpt_lig-bd"/>
</dbReference>
<keyword evidence="2" id="KW-1003">Cell membrane</keyword>
<evidence type="ECO:0000256" key="9">
    <source>
        <dbReference type="PROSITE-ProRule" id="PRU00284"/>
    </source>
</evidence>